<feature type="compositionally biased region" description="Basic and acidic residues" evidence="1">
    <location>
        <begin position="120"/>
        <end position="136"/>
    </location>
</feature>
<gene>
    <name evidence="2" type="ORF">GCM10010334_40990</name>
</gene>
<reference evidence="2" key="1">
    <citation type="journal article" date="2014" name="Int. J. Syst. Evol. Microbiol.">
        <title>Complete genome sequence of Corynebacterium casei LMG S-19264T (=DSM 44701T), isolated from a smear-ripened cheese.</title>
        <authorList>
            <consortium name="US DOE Joint Genome Institute (JGI-PGF)"/>
            <person name="Walter F."/>
            <person name="Albersmeier A."/>
            <person name="Kalinowski J."/>
            <person name="Ruckert C."/>
        </authorList>
    </citation>
    <scope>NUCLEOTIDE SEQUENCE</scope>
    <source>
        <strain evidence="2">JCM 4637</strain>
    </source>
</reference>
<dbReference type="EMBL" id="BMVC01000008">
    <property type="protein sequence ID" value="GHC98550.1"/>
    <property type="molecule type" value="Genomic_DNA"/>
</dbReference>
<evidence type="ECO:0000313" key="2">
    <source>
        <dbReference type="EMBL" id="GHC98550.1"/>
    </source>
</evidence>
<organism evidence="2 3">
    <name type="scientific">Streptomyces finlayi</name>
    <dbReference type="NCBI Taxonomy" id="67296"/>
    <lineage>
        <taxon>Bacteria</taxon>
        <taxon>Bacillati</taxon>
        <taxon>Actinomycetota</taxon>
        <taxon>Actinomycetes</taxon>
        <taxon>Kitasatosporales</taxon>
        <taxon>Streptomycetaceae</taxon>
        <taxon>Streptomyces</taxon>
    </lineage>
</organism>
<accession>A0A919CAX5</accession>
<dbReference type="Proteomes" id="UP000638353">
    <property type="component" value="Unassembled WGS sequence"/>
</dbReference>
<feature type="compositionally biased region" description="Gly residues" evidence="1">
    <location>
        <begin position="88"/>
        <end position="104"/>
    </location>
</feature>
<sequence length="136" mass="13482">MAIQRPGRRSGSTRCAFGGVAEADAFFGSSGGGGADAAGSGRGIVSAVAAVPEDTATPGESLMEGSSGFGPRTAHAVPQAGRRRAGCGATGPGVRGRTGAGTGRRGTYDREGGDVGRCGRPTDGHGVREECRFQLT</sequence>
<proteinExistence type="predicted"/>
<comment type="caution">
    <text evidence="2">The sequence shown here is derived from an EMBL/GenBank/DDBJ whole genome shotgun (WGS) entry which is preliminary data.</text>
</comment>
<reference evidence="2" key="2">
    <citation type="submission" date="2020-09" db="EMBL/GenBank/DDBJ databases">
        <authorList>
            <person name="Sun Q."/>
            <person name="Ohkuma M."/>
        </authorList>
    </citation>
    <scope>NUCLEOTIDE SEQUENCE</scope>
    <source>
        <strain evidence="2">JCM 4637</strain>
    </source>
</reference>
<dbReference type="AlphaFoldDB" id="A0A919CAX5"/>
<feature type="region of interest" description="Disordered" evidence="1">
    <location>
        <begin position="56"/>
        <end position="136"/>
    </location>
</feature>
<evidence type="ECO:0000313" key="3">
    <source>
        <dbReference type="Proteomes" id="UP000638353"/>
    </source>
</evidence>
<evidence type="ECO:0000256" key="1">
    <source>
        <dbReference type="SAM" id="MobiDB-lite"/>
    </source>
</evidence>
<name>A0A919CAX5_9ACTN</name>
<protein>
    <submittedName>
        <fullName evidence="2">Uncharacterized protein</fullName>
    </submittedName>
</protein>